<dbReference type="SUPFAM" id="SSF89372">
    <property type="entry name" value="Fucose-specific lectin"/>
    <property type="match status" value="1"/>
</dbReference>
<feature type="region of interest" description="Disordered" evidence="9">
    <location>
        <begin position="1"/>
        <end position="79"/>
    </location>
</feature>
<keyword evidence="8" id="KW-1015">Disulfide bond</keyword>
<feature type="domain" description="PLL-like beta propeller" evidence="11">
    <location>
        <begin position="434"/>
        <end position="768"/>
    </location>
</feature>
<dbReference type="RefSeq" id="WP_379752401.1">
    <property type="nucleotide sequence ID" value="NZ_JBHSMR010000009.1"/>
</dbReference>
<evidence type="ECO:0000256" key="3">
    <source>
        <dbReference type="ARBA" id="ARBA00022723"/>
    </source>
</evidence>
<dbReference type="GO" id="GO:0008237">
    <property type="term" value="F:metallopeptidase activity"/>
    <property type="evidence" value="ECO:0007669"/>
    <property type="project" value="UniProtKB-KW"/>
</dbReference>
<evidence type="ECO:0000259" key="10">
    <source>
        <dbReference type="Pfam" id="PF05572"/>
    </source>
</evidence>
<keyword evidence="4" id="KW-0732">Signal</keyword>
<protein>
    <submittedName>
        <fullName evidence="12">M43 family zinc metalloprotease</fullName>
    </submittedName>
</protein>
<sequence>MKAKTSKGAASMPDGNGSDDTTMISSASDSDGAIGSMMPNDGDASLAPEERGMPGITRREPGADMPSGRMEAEKGGRGREYDMPAGGMGDGSIGPASADGAGGGGGGFGNAGGGGGGGDGRQPQVRKCGTMDVHRRLLSTDPEYARRRDDIEIEAMRYQAGEGSVQRSGITRIPVVVHVVWNTAAQNISDAQIASQIEVLNRDFRRTNPDVGITPAPFLPLATDARIEFFLADTDPSGAPTSGIERRQTSVASFNDNDAVKSTASGGLNAWPAANYLNVWVCQLGGGLLGYAQFPGGPDATDGVVILHSAFGTTGTAAAPFNLGRTTTHEIGHWLNLNHIWGDDGTGCSGTDNVADTPNQAGANVGAPSFPHVSCSNGPNGDMFMNYMDYVDDRAMVMFSAGQVARMQACLDGVRSAIGSSAGAIRPSSSPVVAWGPNRLDAFVLGTDRALYHKWWNGSAWGPSVTGYEKMGGVCTSVPQAVAWGPNRLDVFVTGTDSALYHKWWNGSAWGPSLTGYEFMGGVCVDDPRIVSWGPNRLDVFVLGSNRALFHKWWNGSAWGPGLTSYENLGGVCVGQPEIVAWGPDRLDIFVIGTDRALYHKWWNGSSWGPSITGYENLGGVCTSPPKVVAWGPNRLDVFVTGTDGALYHKWWNGSAWGPSIKGFERLGGVCVDKPEVVAWGPNRLDIFVIGTDSALYHKWWNGSAWGPSITGYEKMGGICTSPPRVVSWGPNRLDVFVTGTDSALYHKWWNGSAWGPSLTGYEYMGGTISAFREEEEVRAPGTELQLPISPTAMPSQGANV</sequence>
<keyword evidence="2" id="KW-0645">Protease</keyword>
<feature type="compositionally biased region" description="Basic and acidic residues" evidence="9">
    <location>
        <begin position="48"/>
        <end position="62"/>
    </location>
</feature>
<dbReference type="Pfam" id="PF26607">
    <property type="entry name" value="DUF8189"/>
    <property type="match status" value="1"/>
</dbReference>
<dbReference type="PANTHER" id="PTHR47466">
    <property type="match status" value="1"/>
</dbReference>
<evidence type="ECO:0000256" key="6">
    <source>
        <dbReference type="ARBA" id="ARBA00022833"/>
    </source>
</evidence>
<dbReference type="CDD" id="cd22954">
    <property type="entry name" value="PLL_lectin"/>
    <property type="match status" value="1"/>
</dbReference>
<dbReference type="Gene3D" id="2.120.10.70">
    <property type="entry name" value="Fucose-specific lectin"/>
    <property type="match status" value="2"/>
</dbReference>
<feature type="compositionally biased region" description="Low complexity" evidence="9">
    <location>
        <begin position="23"/>
        <end position="37"/>
    </location>
</feature>
<evidence type="ECO:0000256" key="4">
    <source>
        <dbReference type="ARBA" id="ARBA00022729"/>
    </source>
</evidence>
<dbReference type="PANTHER" id="PTHR47466:SF1">
    <property type="entry name" value="METALLOPROTEASE MEP1 (AFU_ORTHOLOGUE AFUA_1G07730)-RELATED"/>
    <property type="match status" value="1"/>
</dbReference>
<evidence type="ECO:0000259" key="11">
    <source>
        <dbReference type="Pfam" id="PF26607"/>
    </source>
</evidence>
<dbReference type="Gene3D" id="3.40.390.10">
    <property type="entry name" value="Collagenase (Catalytic Domain)"/>
    <property type="match status" value="1"/>
</dbReference>
<evidence type="ECO:0000313" key="13">
    <source>
        <dbReference type="Proteomes" id="UP001596101"/>
    </source>
</evidence>
<evidence type="ECO:0000256" key="1">
    <source>
        <dbReference type="ARBA" id="ARBA00008721"/>
    </source>
</evidence>
<name>A0ABW0MHR7_9BURK</name>
<dbReference type="SUPFAM" id="SSF55486">
    <property type="entry name" value="Metalloproteases ('zincins'), catalytic domain"/>
    <property type="match status" value="1"/>
</dbReference>
<keyword evidence="3" id="KW-0479">Metal-binding</keyword>
<evidence type="ECO:0000313" key="12">
    <source>
        <dbReference type="EMBL" id="MFC5477764.1"/>
    </source>
</evidence>
<organism evidence="12 13">
    <name type="scientific">Massilia suwonensis</name>
    <dbReference type="NCBI Taxonomy" id="648895"/>
    <lineage>
        <taxon>Bacteria</taxon>
        <taxon>Pseudomonadati</taxon>
        <taxon>Pseudomonadota</taxon>
        <taxon>Betaproteobacteria</taxon>
        <taxon>Burkholderiales</taxon>
        <taxon>Oxalobacteraceae</taxon>
        <taxon>Telluria group</taxon>
        <taxon>Massilia</taxon>
    </lineage>
</organism>
<dbReference type="Pfam" id="PF05572">
    <property type="entry name" value="Peptidase_M43"/>
    <property type="match status" value="1"/>
</dbReference>
<dbReference type="Proteomes" id="UP001596101">
    <property type="component" value="Unassembled WGS sequence"/>
</dbReference>
<feature type="region of interest" description="Disordered" evidence="9">
    <location>
        <begin position="97"/>
        <end position="123"/>
    </location>
</feature>
<keyword evidence="6" id="KW-0862">Zinc</keyword>
<evidence type="ECO:0000256" key="8">
    <source>
        <dbReference type="ARBA" id="ARBA00023157"/>
    </source>
</evidence>
<feature type="compositionally biased region" description="Gly residues" evidence="9">
    <location>
        <begin position="100"/>
        <end position="120"/>
    </location>
</feature>
<dbReference type="InterPro" id="IPR008754">
    <property type="entry name" value="Peptidase_M43"/>
</dbReference>
<keyword evidence="7 12" id="KW-0482">Metalloprotease</keyword>
<gene>
    <name evidence="12" type="ORF">ACFPQ5_06180</name>
</gene>
<evidence type="ECO:0000256" key="2">
    <source>
        <dbReference type="ARBA" id="ARBA00022670"/>
    </source>
</evidence>
<keyword evidence="5" id="KW-0378">Hydrolase</keyword>
<comment type="similarity">
    <text evidence="1">Belongs to the peptidase M43B family.</text>
</comment>
<dbReference type="InterPro" id="IPR058502">
    <property type="entry name" value="PLL-like_beta-prop"/>
</dbReference>
<dbReference type="EMBL" id="JBHSMR010000009">
    <property type="protein sequence ID" value="MFC5477764.1"/>
    <property type="molecule type" value="Genomic_DNA"/>
</dbReference>
<evidence type="ECO:0000256" key="5">
    <source>
        <dbReference type="ARBA" id="ARBA00022801"/>
    </source>
</evidence>
<proteinExistence type="inferred from homology"/>
<dbReference type="InterPro" id="IPR024079">
    <property type="entry name" value="MetalloPept_cat_dom_sf"/>
</dbReference>
<keyword evidence="13" id="KW-1185">Reference proteome</keyword>
<evidence type="ECO:0000256" key="9">
    <source>
        <dbReference type="SAM" id="MobiDB-lite"/>
    </source>
</evidence>
<feature type="domain" description="Peptidase M43 pregnancy-associated plasma-A" evidence="10">
    <location>
        <begin position="269"/>
        <end position="412"/>
    </location>
</feature>
<dbReference type="CDD" id="cd04275">
    <property type="entry name" value="ZnMc_pappalysin_like"/>
    <property type="match status" value="1"/>
</dbReference>
<reference evidence="13" key="1">
    <citation type="journal article" date="2019" name="Int. J. Syst. Evol. Microbiol.">
        <title>The Global Catalogue of Microorganisms (GCM) 10K type strain sequencing project: providing services to taxonomists for standard genome sequencing and annotation.</title>
        <authorList>
            <consortium name="The Broad Institute Genomics Platform"/>
            <consortium name="The Broad Institute Genome Sequencing Center for Infectious Disease"/>
            <person name="Wu L."/>
            <person name="Ma J."/>
        </authorList>
    </citation>
    <scope>NUCLEOTIDE SEQUENCE [LARGE SCALE GENOMIC DNA]</scope>
    <source>
        <strain evidence="13">CCUG 43111</strain>
    </source>
</reference>
<evidence type="ECO:0000256" key="7">
    <source>
        <dbReference type="ARBA" id="ARBA00023049"/>
    </source>
</evidence>
<feature type="compositionally biased region" description="Basic and acidic residues" evidence="9">
    <location>
        <begin position="70"/>
        <end position="79"/>
    </location>
</feature>
<accession>A0ABW0MHR7</accession>
<comment type="caution">
    <text evidence="12">The sequence shown here is derived from an EMBL/GenBank/DDBJ whole genome shotgun (WGS) entry which is preliminary data.</text>
</comment>